<dbReference type="PROSITE" id="PS00041">
    <property type="entry name" value="HTH_ARAC_FAMILY_1"/>
    <property type="match status" value="1"/>
</dbReference>
<dbReference type="InterPro" id="IPR009057">
    <property type="entry name" value="Homeodomain-like_sf"/>
</dbReference>
<dbReference type="PANTHER" id="PTHR43280:SF2">
    <property type="entry name" value="HTH-TYPE TRANSCRIPTIONAL REGULATOR EXSA"/>
    <property type="match status" value="1"/>
</dbReference>
<evidence type="ECO:0000256" key="1">
    <source>
        <dbReference type="ARBA" id="ARBA00023015"/>
    </source>
</evidence>
<keyword evidence="1" id="KW-0805">Transcription regulation</keyword>
<feature type="domain" description="HTH araC/xylS-type" evidence="4">
    <location>
        <begin position="71"/>
        <end position="174"/>
    </location>
</feature>
<evidence type="ECO:0000313" key="5">
    <source>
        <dbReference type="EMBL" id="QII44020.1"/>
    </source>
</evidence>
<evidence type="ECO:0000313" key="6">
    <source>
        <dbReference type="Proteomes" id="UP000502928"/>
    </source>
</evidence>
<evidence type="ECO:0000256" key="2">
    <source>
        <dbReference type="ARBA" id="ARBA00023125"/>
    </source>
</evidence>
<keyword evidence="3" id="KW-0804">Transcription</keyword>
<keyword evidence="6" id="KW-1185">Reference proteome</keyword>
<proteinExistence type="predicted"/>
<dbReference type="SUPFAM" id="SSF46689">
    <property type="entry name" value="Homeodomain-like"/>
    <property type="match status" value="1"/>
</dbReference>
<dbReference type="SMART" id="SM00342">
    <property type="entry name" value="HTH_ARAC"/>
    <property type="match status" value="1"/>
</dbReference>
<dbReference type="PROSITE" id="PS01124">
    <property type="entry name" value="HTH_ARAC_FAMILY_2"/>
    <property type="match status" value="1"/>
</dbReference>
<dbReference type="GO" id="GO:0043565">
    <property type="term" value="F:sequence-specific DNA binding"/>
    <property type="evidence" value="ECO:0007669"/>
    <property type="project" value="InterPro"/>
</dbReference>
<dbReference type="Proteomes" id="UP000502928">
    <property type="component" value="Chromosome"/>
</dbReference>
<dbReference type="EMBL" id="CP049616">
    <property type="protein sequence ID" value="QII44020.1"/>
    <property type="molecule type" value="Genomic_DNA"/>
</dbReference>
<evidence type="ECO:0000256" key="3">
    <source>
        <dbReference type="ARBA" id="ARBA00023163"/>
    </source>
</evidence>
<dbReference type="GO" id="GO:0003700">
    <property type="term" value="F:DNA-binding transcription factor activity"/>
    <property type="evidence" value="ECO:0007669"/>
    <property type="project" value="InterPro"/>
</dbReference>
<name>A0A6G7J043_9FLAO</name>
<dbReference type="Pfam" id="PF12833">
    <property type="entry name" value="HTH_18"/>
    <property type="match status" value="1"/>
</dbReference>
<dbReference type="KEGG" id="mut:GVT53_04810"/>
<organism evidence="5 6">
    <name type="scientific">Flagellimonas oceani</name>
    <dbReference type="NCBI Taxonomy" id="2698672"/>
    <lineage>
        <taxon>Bacteria</taxon>
        <taxon>Pseudomonadati</taxon>
        <taxon>Bacteroidota</taxon>
        <taxon>Flavobacteriia</taxon>
        <taxon>Flavobacteriales</taxon>
        <taxon>Flavobacteriaceae</taxon>
        <taxon>Flagellimonas</taxon>
    </lineage>
</organism>
<dbReference type="Gene3D" id="1.10.10.60">
    <property type="entry name" value="Homeodomain-like"/>
    <property type="match status" value="1"/>
</dbReference>
<reference evidence="5 6" key="1">
    <citation type="submission" date="2020-02" db="EMBL/GenBank/DDBJ databases">
        <title>Complete genome of Muricauda sp. 501str8.</title>
        <authorList>
            <person name="Dong B."/>
            <person name="Zhu S."/>
            <person name="Yang J."/>
            <person name="Chen J."/>
        </authorList>
    </citation>
    <scope>NUCLEOTIDE SEQUENCE [LARGE SCALE GENOMIC DNA]</scope>
    <source>
        <strain evidence="5 6">501str8</strain>
    </source>
</reference>
<dbReference type="InterPro" id="IPR018062">
    <property type="entry name" value="HTH_AraC-typ_CS"/>
</dbReference>
<sequence>MNISVKYDINITCKTILKEQLDKLNIPHVLHGTGEIEVKRTLSAQEMEQLVTNLGAYGIYVLSDQRTALVQRIKNTINEMLEDDGLRSHKVSVYLADKLNYSYTYLSNLFSETTYTSIENFVILRKVDLAKDLIANTDLTLTEIAYRLNYSSVAHLSGQFKKITGLTPTKFLNILEKRKDNRIQQTI</sequence>
<dbReference type="AlphaFoldDB" id="A0A6G7J043"/>
<protein>
    <submittedName>
        <fullName evidence="5">Helix-turn-helix transcriptional regulator</fullName>
    </submittedName>
</protein>
<evidence type="ECO:0000259" key="4">
    <source>
        <dbReference type="PROSITE" id="PS01124"/>
    </source>
</evidence>
<dbReference type="RefSeq" id="WP_166247681.1">
    <property type="nucleotide sequence ID" value="NZ_CP049616.1"/>
</dbReference>
<dbReference type="InterPro" id="IPR018060">
    <property type="entry name" value="HTH_AraC"/>
</dbReference>
<gene>
    <name evidence="5" type="ORF">GVT53_04810</name>
</gene>
<accession>A0A6G7J043</accession>
<dbReference type="PANTHER" id="PTHR43280">
    <property type="entry name" value="ARAC-FAMILY TRANSCRIPTIONAL REGULATOR"/>
    <property type="match status" value="1"/>
</dbReference>
<keyword evidence="2" id="KW-0238">DNA-binding</keyword>